<comment type="caution">
    <text evidence="1">The sequence shown here is derived from an EMBL/GenBank/DDBJ whole genome shotgun (WGS) entry which is preliminary data.</text>
</comment>
<protein>
    <submittedName>
        <fullName evidence="1">Uncharacterized protein</fullName>
    </submittedName>
</protein>
<proteinExistence type="predicted"/>
<keyword evidence="2" id="KW-1185">Reference proteome</keyword>
<reference evidence="1 2" key="1">
    <citation type="submission" date="2021-06" db="EMBL/GenBank/DDBJ databases">
        <title>A haploid diamondback moth (Plutella xylostella L.) genome assembly resolves 31 chromosomes and identifies a diamide resistance mutation.</title>
        <authorList>
            <person name="Ward C.M."/>
            <person name="Perry K.D."/>
            <person name="Baker G."/>
            <person name="Powis K."/>
            <person name="Heckel D.G."/>
            <person name="Baxter S.W."/>
        </authorList>
    </citation>
    <scope>NUCLEOTIDE SEQUENCE [LARGE SCALE GENOMIC DNA]</scope>
    <source>
        <strain evidence="1 2">LV</strain>
        <tissue evidence="1">Single pupa</tissue>
    </source>
</reference>
<sequence>MYALSSNSLMYEWLIQHLKSIYTSCVEQGRANLFAPQSYEEELWHSRQDMLQVTERVGRPSEILPSLSHCSWQRFMKGLPSAHTGCTSASAQRSITHALNAFF</sequence>
<evidence type="ECO:0000313" key="2">
    <source>
        <dbReference type="Proteomes" id="UP000823941"/>
    </source>
</evidence>
<gene>
    <name evidence="1" type="ORF">JYU34_015758</name>
</gene>
<name>A0ABQ7Q4Y8_PLUXY</name>
<organism evidence="1 2">
    <name type="scientific">Plutella xylostella</name>
    <name type="common">Diamondback moth</name>
    <name type="synonym">Plutella maculipennis</name>
    <dbReference type="NCBI Taxonomy" id="51655"/>
    <lineage>
        <taxon>Eukaryota</taxon>
        <taxon>Metazoa</taxon>
        <taxon>Ecdysozoa</taxon>
        <taxon>Arthropoda</taxon>
        <taxon>Hexapoda</taxon>
        <taxon>Insecta</taxon>
        <taxon>Pterygota</taxon>
        <taxon>Neoptera</taxon>
        <taxon>Endopterygota</taxon>
        <taxon>Lepidoptera</taxon>
        <taxon>Glossata</taxon>
        <taxon>Ditrysia</taxon>
        <taxon>Yponomeutoidea</taxon>
        <taxon>Plutellidae</taxon>
        <taxon>Plutella</taxon>
    </lineage>
</organism>
<evidence type="ECO:0000313" key="1">
    <source>
        <dbReference type="EMBL" id="KAG7300204.1"/>
    </source>
</evidence>
<accession>A0ABQ7Q4Y8</accession>
<dbReference type="EMBL" id="JAHIBW010000021">
    <property type="protein sequence ID" value="KAG7300204.1"/>
    <property type="molecule type" value="Genomic_DNA"/>
</dbReference>
<dbReference type="Proteomes" id="UP000823941">
    <property type="component" value="Chromosome 21"/>
</dbReference>